<organism evidence="1 2">
    <name type="scientific">Rangifer tarandus platyrhynchus</name>
    <name type="common">Svalbard reindeer</name>
    <dbReference type="NCBI Taxonomy" id="3082113"/>
    <lineage>
        <taxon>Eukaryota</taxon>
        <taxon>Metazoa</taxon>
        <taxon>Chordata</taxon>
        <taxon>Craniata</taxon>
        <taxon>Vertebrata</taxon>
        <taxon>Euteleostomi</taxon>
        <taxon>Mammalia</taxon>
        <taxon>Eutheria</taxon>
        <taxon>Laurasiatheria</taxon>
        <taxon>Artiodactyla</taxon>
        <taxon>Ruminantia</taxon>
        <taxon>Pecora</taxon>
        <taxon>Cervidae</taxon>
        <taxon>Odocoileinae</taxon>
        <taxon>Rangifer</taxon>
    </lineage>
</organism>
<reference evidence="1" key="1">
    <citation type="submission" date="2023-05" db="EMBL/GenBank/DDBJ databases">
        <authorList>
            <consortium name="ELIXIR-Norway"/>
        </authorList>
    </citation>
    <scope>NUCLEOTIDE SEQUENCE</scope>
</reference>
<evidence type="ECO:0000313" key="1">
    <source>
        <dbReference type="EMBL" id="CAN0276683.1"/>
    </source>
</evidence>
<gene>
    <name evidence="1" type="ORF">MRATA1EN22A_LOCUS14774</name>
</gene>
<protein>
    <submittedName>
        <fullName evidence="1">Uncharacterized protein</fullName>
    </submittedName>
</protein>
<sequence>MRIRDVIDVGHSPCTQEVLPALSVCPSFQNHQLLTSHRLPLSTAEPAPNKSRGPPASERDTKREARGRTSRGGGPDRGRSQGGAWPARREPSPRSASPRPRPRPARSPAGSLAPRKTLRRFKNGTSAA</sequence>
<reference evidence="1" key="2">
    <citation type="submission" date="2025-03" db="EMBL/GenBank/DDBJ databases">
        <authorList>
            <consortium name="ELIXIR-Norway"/>
            <consortium name="Elixir Norway"/>
        </authorList>
    </citation>
    <scope>NUCLEOTIDE SEQUENCE</scope>
</reference>
<dbReference type="EMBL" id="OX596109">
    <property type="protein sequence ID" value="CAN0276683.1"/>
    <property type="molecule type" value="Genomic_DNA"/>
</dbReference>
<name>A0AC59Z6U3_RANTA</name>
<proteinExistence type="predicted"/>
<evidence type="ECO:0000313" key="2">
    <source>
        <dbReference type="Proteomes" id="UP001162501"/>
    </source>
</evidence>
<accession>A0AC59Z6U3</accession>
<dbReference type="Proteomes" id="UP001162501">
    <property type="component" value="Chromosome 25"/>
</dbReference>